<evidence type="ECO:0008006" key="4">
    <source>
        <dbReference type="Google" id="ProtNLM"/>
    </source>
</evidence>
<evidence type="ECO:0000313" key="3">
    <source>
        <dbReference type="Proteomes" id="UP000256690"/>
    </source>
</evidence>
<protein>
    <recommendedName>
        <fullName evidence="4">Nucleoside phosphorylase domain-containing protein</fullName>
    </recommendedName>
</protein>
<dbReference type="Proteomes" id="UP000256690">
    <property type="component" value="Unassembled WGS sequence"/>
</dbReference>
<evidence type="ECO:0000256" key="1">
    <source>
        <dbReference type="SAM" id="MobiDB-lite"/>
    </source>
</evidence>
<dbReference type="InterPro" id="IPR053137">
    <property type="entry name" value="NLR-like"/>
</dbReference>
<sequence>MKSGEDRDNIARQESVLCFEMEGAGVFSSLPCIVIKGVSDYADSHKDKIWQSYSAGTAAACAKALLEQWSVTDRSSLGTTTLVNVPRAEHQRNSASTISTSRSIERLPDILDSSTDRNLNPDQIADLNESPRSSPECAASLSDNVLIKLKDHAESKATMFEGNEWFRQSRQALTMFCVALKSFASTYPLTSIFKKH</sequence>
<dbReference type="GO" id="GO:0003824">
    <property type="term" value="F:catalytic activity"/>
    <property type="evidence" value="ECO:0007669"/>
    <property type="project" value="InterPro"/>
</dbReference>
<dbReference type="STRING" id="1810919.A0A3D8RYI5"/>
<feature type="region of interest" description="Disordered" evidence="1">
    <location>
        <begin position="110"/>
        <end position="135"/>
    </location>
</feature>
<comment type="caution">
    <text evidence="2">The sequence shown here is derived from an EMBL/GenBank/DDBJ whole genome shotgun (WGS) entry which is preliminary data.</text>
</comment>
<keyword evidence="3" id="KW-1185">Reference proteome</keyword>
<dbReference type="Gene3D" id="3.40.50.1580">
    <property type="entry name" value="Nucleoside phosphorylase domain"/>
    <property type="match status" value="1"/>
</dbReference>
<dbReference type="OrthoDB" id="1577640at2759"/>
<name>A0A3D8RYI5_9EURO</name>
<dbReference type="GeneID" id="38116290"/>
<evidence type="ECO:0000313" key="2">
    <source>
        <dbReference type="EMBL" id="RDW79068.1"/>
    </source>
</evidence>
<dbReference type="PANTHER" id="PTHR46082">
    <property type="entry name" value="ATP/GTP-BINDING PROTEIN-RELATED"/>
    <property type="match status" value="1"/>
</dbReference>
<dbReference type="EMBL" id="PVWQ01000006">
    <property type="protein sequence ID" value="RDW79068.1"/>
    <property type="molecule type" value="Genomic_DNA"/>
</dbReference>
<gene>
    <name evidence="2" type="ORF">DSM5745_05920</name>
</gene>
<dbReference type="PANTHER" id="PTHR46082:SF6">
    <property type="entry name" value="AAA+ ATPASE DOMAIN-CONTAINING PROTEIN-RELATED"/>
    <property type="match status" value="1"/>
</dbReference>
<dbReference type="GO" id="GO:0009116">
    <property type="term" value="P:nucleoside metabolic process"/>
    <property type="evidence" value="ECO:0007669"/>
    <property type="project" value="InterPro"/>
</dbReference>
<reference evidence="2 3" key="1">
    <citation type="journal article" date="2018" name="IMA Fungus">
        <title>IMA Genome-F 9: Draft genome sequence of Annulohypoxylon stygium, Aspergillus mulundensis, Berkeleyomyces basicola (syn. Thielaviopsis basicola), Ceratocystis smalleyi, two Cercospora beticola strains, Coleophoma cylindrospora, Fusarium fracticaudum, Phialophora cf. hyalina, and Morchella septimelata.</title>
        <authorList>
            <person name="Wingfield B.D."/>
            <person name="Bills G.F."/>
            <person name="Dong Y."/>
            <person name="Huang W."/>
            <person name="Nel W.J."/>
            <person name="Swalarsk-Parry B.S."/>
            <person name="Vaghefi N."/>
            <person name="Wilken P.M."/>
            <person name="An Z."/>
            <person name="de Beer Z.W."/>
            <person name="De Vos L."/>
            <person name="Chen L."/>
            <person name="Duong T.A."/>
            <person name="Gao Y."/>
            <person name="Hammerbacher A."/>
            <person name="Kikkert J.R."/>
            <person name="Li Y."/>
            <person name="Li H."/>
            <person name="Li K."/>
            <person name="Li Q."/>
            <person name="Liu X."/>
            <person name="Ma X."/>
            <person name="Naidoo K."/>
            <person name="Pethybridge S.J."/>
            <person name="Sun J."/>
            <person name="Steenkamp E.T."/>
            <person name="van der Nest M.A."/>
            <person name="van Wyk S."/>
            <person name="Wingfield M.J."/>
            <person name="Xiong C."/>
            <person name="Yue Q."/>
            <person name="Zhang X."/>
        </authorList>
    </citation>
    <scope>NUCLEOTIDE SEQUENCE [LARGE SCALE GENOMIC DNA]</scope>
    <source>
        <strain evidence="2 3">DSM 5745</strain>
    </source>
</reference>
<dbReference type="SUPFAM" id="SSF53167">
    <property type="entry name" value="Purine and uridine phosphorylases"/>
    <property type="match status" value="1"/>
</dbReference>
<dbReference type="InterPro" id="IPR035994">
    <property type="entry name" value="Nucleoside_phosphorylase_sf"/>
</dbReference>
<organism evidence="2 3">
    <name type="scientific">Aspergillus mulundensis</name>
    <dbReference type="NCBI Taxonomy" id="1810919"/>
    <lineage>
        <taxon>Eukaryota</taxon>
        <taxon>Fungi</taxon>
        <taxon>Dikarya</taxon>
        <taxon>Ascomycota</taxon>
        <taxon>Pezizomycotina</taxon>
        <taxon>Eurotiomycetes</taxon>
        <taxon>Eurotiomycetidae</taxon>
        <taxon>Eurotiales</taxon>
        <taxon>Aspergillaceae</taxon>
        <taxon>Aspergillus</taxon>
        <taxon>Aspergillus subgen. Nidulantes</taxon>
    </lineage>
</organism>
<accession>A0A3D8RYI5</accession>
<feature type="compositionally biased region" description="Polar residues" evidence="1">
    <location>
        <begin position="112"/>
        <end position="121"/>
    </location>
</feature>
<proteinExistence type="predicted"/>
<dbReference type="RefSeq" id="XP_026603768.1">
    <property type="nucleotide sequence ID" value="XM_026747936.1"/>
</dbReference>
<dbReference type="AlphaFoldDB" id="A0A3D8RYI5"/>